<organism evidence="3 4">
    <name type="scientific">Ruminiclostridium cellobioparum subsp. termitidis CT1112</name>
    <dbReference type="NCBI Taxonomy" id="1195236"/>
    <lineage>
        <taxon>Bacteria</taxon>
        <taxon>Bacillati</taxon>
        <taxon>Bacillota</taxon>
        <taxon>Clostridia</taxon>
        <taxon>Eubacteriales</taxon>
        <taxon>Oscillospiraceae</taxon>
        <taxon>Ruminiclostridium</taxon>
    </lineage>
</organism>
<evidence type="ECO:0000259" key="1">
    <source>
        <dbReference type="Pfam" id="PF00483"/>
    </source>
</evidence>
<dbReference type="InterPro" id="IPR054566">
    <property type="entry name" value="ManC/GMP-like_b-helix"/>
</dbReference>
<dbReference type="GO" id="GO:0008928">
    <property type="term" value="F:mannose-1-phosphate guanylyltransferase (GDP) activity"/>
    <property type="evidence" value="ECO:0007669"/>
    <property type="project" value="UniProtKB-EC"/>
</dbReference>
<dbReference type="PANTHER" id="PTHR46390:SF1">
    <property type="entry name" value="MANNOSE-1-PHOSPHATE GUANYLYLTRANSFERASE"/>
    <property type="match status" value="1"/>
</dbReference>
<dbReference type="PATRIC" id="fig|1195236.3.peg.4562"/>
<protein>
    <submittedName>
        <fullName evidence="3">Mannose-1-phosphate guanylyltransferase</fullName>
        <ecNumber evidence="3">2.7.7.22</ecNumber>
    </submittedName>
</protein>
<dbReference type="InterPro" id="IPR049577">
    <property type="entry name" value="GMPP_N"/>
</dbReference>
<keyword evidence="4" id="KW-1185">Reference proteome</keyword>
<dbReference type="GO" id="GO:0009298">
    <property type="term" value="P:GDP-mannose biosynthetic process"/>
    <property type="evidence" value="ECO:0007669"/>
    <property type="project" value="TreeGrafter"/>
</dbReference>
<proteinExistence type="predicted"/>
<dbReference type="SUPFAM" id="SSF53448">
    <property type="entry name" value="Nucleotide-diphospho-sugar transferases"/>
    <property type="match status" value="1"/>
</dbReference>
<dbReference type="RefSeq" id="WP_004629382.1">
    <property type="nucleotide sequence ID" value="NZ_AORV01000061.1"/>
</dbReference>
<keyword evidence="3" id="KW-0808">Transferase</keyword>
<dbReference type="Pfam" id="PF22640">
    <property type="entry name" value="ManC_GMP_beta-helix"/>
    <property type="match status" value="1"/>
</dbReference>
<keyword evidence="3" id="KW-0548">Nucleotidyltransferase</keyword>
<dbReference type="EMBL" id="AORV01000061">
    <property type="protein sequence ID" value="EMS69946.1"/>
    <property type="molecule type" value="Genomic_DNA"/>
</dbReference>
<evidence type="ECO:0000259" key="2">
    <source>
        <dbReference type="Pfam" id="PF22640"/>
    </source>
</evidence>
<dbReference type="InterPro" id="IPR005835">
    <property type="entry name" value="NTP_transferase_dom"/>
</dbReference>
<dbReference type="CDD" id="cd02509">
    <property type="entry name" value="GDP-M1P_Guanylyltransferase"/>
    <property type="match status" value="1"/>
</dbReference>
<sequence length="357" mass="39724">MERFVVIMSGGSGTRLWPISREVRPKQFISVDDGSCMLVQTIERLCETVPADHCFIVTDKRLKNITLSTVKKLIPRKNIILEPQKKNTAACIEYAAVTLKKRFGEGLVCFVPADGYVTDRKGYKEAIEMAYDTADKTKSLVVVGITPTYPATGYGYIQIDTERGDDERVMTVQRFIEKPDIETAKKFFESGEFLWNGGILVGSLDAIIGSIRRFLPEHDRNISWAVDNSSRSNGNRYLDEAYNKIPNISFDNGVLEKIDCIYVIKGLFDWDDIGSLDSLSKTFKTDGNGNKTKGKHLGVDTGNSIIFSDGALVTTVGVDNLIVANTKDAIIVCPRERAQDVKGLVELLKQNGYENLL</sequence>
<accession>S0FII6</accession>
<dbReference type="Pfam" id="PF00483">
    <property type="entry name" value="NTP_transferase"/>
    <property type="match status" value="1"/>
</dbReference>
<reference evidence="3 4" key="1">
    <citation type="journal article" date="2013" name="Genome Announc.">
        <title>Draft Genome Sequence of the Cellulolytic, Mesophilic, Anaerobic Bacterium Clostridium termitidis Strain CT1112 (DSM 5398).</title>
        <authorList>
            <person name="Lal S."/>
            <person name="Ramachandran U."/>
            <person name="Zhang X."/>
            <person name="Munir R."/>
            <person name="Sparling R."/>
            <person name="Levin D.B."/>
        </authorList>
    </citation>
    <scope>NUCLEOTIDE SEQUENCE [LARGE SCALE GENOMIC DNA]</scope>
    <source>
        <strain evidence="3 4">CT1112</strain>
    </source>
</reference>
<dbReference type="eggNOG" id="COG0836">
    <property type="taxonomic scope" value="Bacteria"/>
</dbReference>
<feature type="domain" description="Nucleotidyl transferase" evidence="1">
    <location>
        <begin position="6"/>
        <end position="285"/>
    </location>
</feature>
<dbReference type="STRING" id="1195236.CTER_4376"/>
<evidence type="ECO:0000313" key="3">
    <source>
        <dbReference type="EMBL" id="EMS69946.1"/>
    </source>
</evidence>
<dbReference type="Gene3D" id="3.90.550.10">
    <property type="entry name" value="Spore Coat Polysaccharide Biosynthesis Protein SpsA, Chain A"/>
    <property type="match status" value="1"/>
</dbReference>
<dbReference type="PANTHER" id="PTHR46390">
    <property type="entry name" value="MANNOSE-1-PHOSPHATE GUANYLYLTRANSFERASE"/>
    <property type="match status" value="1"/>
</dbReference>
<dbReference type="Proteomes" id="UP000014155">
    <property type="component" value="Unassembled WGS sequence"/>
</dbReference>
<feature type="domain" description="MannoseP isomerase/GMP-like beta-helix" evidence="2">
    <location>
        <begin position="294"/>
        <end position="348"/>
    </location>
</feature>
<dbReference type="EC" id="2.7.7.22" evidence="3"/>
<evidence type="ECO:0000313" key="4">
    <source>
        <dbReference type="Proteomes" id="UP000014155"/>
    </source>
</evidence>
<dbReference type="InterPro" id="IPR051161">
    <property type="entry name" value="Mannose-6P_isomerase_type2"/>
</dbReference>
<dbReference type="AlphaFoldDB" id="S0FII6"/>
<comment type="caution">
    <text evidence="3">The sequence shown here is derived from an EMBL/GenBank/DDBJ whole genome shotgun (WGS) entry which is preliminary data.</text>
</comment>
<dbReference type="GO" id="GO:0004475">
    <property type="term" value="F:mannose-1-phosphate guanylyltransferase (GTP) activity"/>
    <property type="evidence" value="ECO:0007669"/>
    <property type="project" value="InterPro"/>
</dbReference>
<dbReference type="SUPFAM" id="SSF159283">
    <property type="entry name" value="Guanosine diphospho-D-mannose pyrophosphorylase/mannose-6-phosphate isomerase linker domain"/>
    <property type="match status" value="1"/>
</dbReference>
<name>S0FII6_RUMCE</name>
<dbReference type="InterPro" id="IPR029044">
    <property type="entry name" value="Nucleotide-diphossugar_trans"/>
</dbReference>
<gene>
    <name evidence="3" type="ORF">CTER_4376</name>
</gene>